<protein>
    <recommendedName>
        <fullName evidence="4">Glycoside hydrolase family 3 C-terminal domain-containing protein</fullName>
    </recommendedName>
</protein>
<evidence type="ECO:0000256" key="2">
    <source>
        <dbReference type="SAM" id="MobiDB-lite"/>
    </source>
</evidence>
<organism evidence="3">
    <name type="scientific">Fusarium oxysporum f. sp. melonis 26406</name>
    <dbReference type="NCBI Taxonomy" id="1089452"/>
    <lineage>
        <taxon>Eukaryota</taxon>
        <taxon>Fungi</taxon>
        <taxon>Dikarya</taxon>
        <taxon>Ascomycota</taxon>
        <taxon>Pezizomycotina</taxon>
        <taxon>Sordariomycetes</taxon>
        <taxon>Hypocreomycetidae</taxon>
        <taxon>Hypocreales</taxon>
        <taxon>Nectriaceae</taxon>
        <taxon>Fusarium</taxon>
        <taxon>Fusarium oxysporum species complex</taxon>
    </lineage>
</organism>
<feature type="region of interest" description="Disordered" evidence="2">
    <location>
        <begin position="1"/>
        <end position="24"/>
    </location>
</feature>
<name>X0A5H9_FUSOX</name>
<dbReference type="GO" id="GO:0004553">
    <property type="term" value="F:hydrolase activity, hydrolyzing O-glycosyl compounds"/>
    <property type="evidence" value="ECO:0007669"/>
    <property type="project" value="InterPro"/>
</dbReference>
<dbReference type="Gene3D" id="3.40.50.1700">
    <property type="entry name" value="Glycoside hydrolase family 3 C-terminal domain"/>
    <property type="match status" value="1"/>
</dbReference>
<dbReference type="OrthoDB" id="47059at2759"/>
<dbReference type="InterPro" id="IPR036881">
    <property type="entry name" value="Glyco_hydro_3_C_sf"/>
</dbReference>
<keyword evidence="1" id="KW-0378">Hydrolase</keyword>
<dbReference type="EMBL" id="JH659344">
    <property type="protein sequence ID" value="EXK28476.1"/>
    <property type="molecule type" value="Genomic_DNA"/>
</dbReference>
<proteinExistence type="predicted"/>
<dbReference type="Proteomes" id="UP000030703">
    <property type="component" value="Unassembled WGS sequence"/>
</dbReference>
<dbReference type="VEuPathDB" id="FungiDB:FOMG_14952"/>
<sequence>MVRPALHQTQGDKTQTGDTPEKQELCREVARSSIVLLKNENSTLPLHPSAQQLYGLIGPGVIYPAVSGGSSADLRP</sequence>
<dbReference type="HOGENOM" id="CLU_2654574_0_0_1"/>
<accession>X0A5H9</accession>
<evidence type="ECO:0000313" key="3">
    <source>
        <dbReference type="EMBL" id="EXK28476.1"/>
    </source>
</evidence>
<reference evidence="3" key="2">
    <citation type="submission" date="2012-05" db="EMBL/GenBank/DDBJ databases">
        <title>Annotation of the Genome Sequence of Fusarium oxysporum f. sp. melonis 26406.</title>
        <authorList>
            <consortium name="The Broad Institute Genomics Platform"/>
            <person name="Ma L.-J."/>
            <person name="Corby-Kistler H."/>
            <person name="Broz K."/>
            <person name="Gale L.R."/>
            <person name="Jonkers W."/>
            <person name="O'Donnell K."/>
            <person name="Ploetz R."/>
            <person name="Steinberg C."/>
            <person name="Schwartz D.C."/>
            <person name="VanEtten H."/>
            <person name="Zhou S."/>
            <person name="Young S.K."/>
            <person name="Zeng Q."/>
            <person name="Gargeya S."/>
            <person name="Fitzgerald M."/>
            <person name="Abouelleil A."/>
            <person name="Alvarado L."/>
            <person name="Chapman S.B."/>
            <person name="Gainer-Dewar J."/>
            <person name="Goldberg J."/>
            <person name="Griggs A."/>
            <person name="Gujja S."/>
            <person name="Hansen M."/>
            <person name="Howarth C."/>
            <person name="Imamovic A."/>
            <person name="Ireland A."/>
            <person name="Larimer J."/>
            <person name="McCowan C."/>
            <person name="Murphy C."/>
            <person name="Pearson M."/>
            <person name="Poon T.W."/>
            <person name="Priest M."/>
            <person name="Roberts A."/>
            <person name="Saif S."/>
            <person name="Shea T."/>
            <person name="Sykes S."/>
            <person name="Wortman J."/>
            <person name="Nusbaum C."/>
            <person name="Birren B."/>
        </authorList>
    </citation>
    <scope>NUCLEOTIDE SEQUENCE</scope>
    <source>
        <strain evidence="3">26406</strain>
    </source>
</reference>
<dbReference type="GO" id="GO:0005975">
    <property type="term" value="P:carbohydrate metabolic process"/>
    <property type="evidence" value="ECO:0007669"/>
    <property type="project" value="InterPro"/>
</dbReference>
<evidence type="ECO:0008006" key="4">
    <source>
        <dbReference type="Google" id="ProtNLM"/>
    </source>
</evidence>
<reference evidence="3" key="1">
    <citation type="submission" date="2012-04" db="EMBL/GenBank/DDBJ databases">
        <title>The Genome Sequence of Fusarium oxysporum melonis.</title>
        <authorList>
            <consortium name="The Broad Institute Genome Sequencing Platform"/>
            <person name="Ma L.-J."/>
            <person name="Gale L.R."/>
            <person name="Schwartz D.C."/>
            <person name="Zhou S."/>
            <person name="Corby-Kistler H."/>
            <person name="Young S.K."/>
            <person name="Zeng Q."/>
            <person name="Gargeya S."/>
            <person name="Fitzgerald M."/>
            <person name="Haas B."/>
            <person name="Abouelleil A."/>
            <person name="Alvarado L."/>
            <person name="Arachchi H.M."/>
            <person name="Berlin A."/>
            <person name="Brown A."/>
            <person name="Chapman S.B."/>
            <person name="Chen Z."/>
            <person name="Dunbar C."/>
            <person name="Freedman E."/>
            <person name="Gearin G."/>
            <person name="Goldberg J."/>
            <person name="Griggs A."/>
            <person name="Gujja S."/>
            <person name="Heiman D."/>
            <person name="Howarth C."/>
            <person name="Larson L."/>
            <person name="Lui A."/>
            <person name="MacDonald P.J.P."/>
            <person name="Montmayeur A."/>
            <person name="Murphy C."/>
            <person name="Neiman D."/>
            <person name="Pearson M."/>
            <person name="Priest M."/>
            <person name="Roberts A."/>
            <person name="Saif S."/>
            <person name="Shea T."/>
            <person name="Shenoy N."/>
            <person name="Sisk P."/>
            <person name="Stolte C."/>
            <person name="Sykes S."/>
            <person name="Wortman J."/>
            <person name="Nusbaum C."/>
            <person name="Birren B."/>
        </authorList>
    </citation>
    <scope>NUCLEOTIDE SEQUENCE</scope>
    <source>
        <strain evidence="3">26406</strain>
    </source>
</reference>
<gene>
    <name evidence="3" type="ORF">FOMG_14952</name>
</gene>
<feature type="compositionally biased region" description="Low complexity" evidence="2">
    <location>
        <begin position="8"/>
        <end position="18"/>
    </location>
</feature>
<dbReference type="AlphaFoldDB" id="X0A5H9"/>
<evidence type="ECO:0000256" key="1">
    <source>
        <dbReference type="ARBA" id="ARBA00022801"/>
    </source>
</evidence>